<dbReference type="RefSeq" id="WP_152730640.1">
    <property type="nucleotide sequence ID" value="NZ_JAABOZ010000002.1"/>
</dbReference>
<evidence type="ECO:0000313" key="2">
    <source>
        <dbReference type="EMBL" id="NEL53358.1"/>
    </source>
</evidence>
<dbReference type="PROSITE" id="PS51318">
    <property type="entry name" value="TAT"/>
    <property type="match status" value="1"/>
</dbReference>
<feature type="chain" id="PRO_5039555377" evidence="1">
    <location>
        <begin position="38"/>
        <end position="243"/>
    </location>
</feature>
<proteinExistence type="predicted"/>
<dbReference type="EMBL" id="JAAGWK010000009">
    <property type="protein sequence ID" value="NEL53358.1"/>
    <property type="molecule type" value="Genomic_DNA"/>
</dbReference>
<accession>A0A7K3WA71</accession>
<evidence type="ECO:0000313" key="3">
    <source>
        <dbReference type="Proteomes" id="UP000470470"/>
    </source>
</evidence>
<keyword evidence="1" id="KW-0732">Signal</keyword>
<gene>
    <name evidence="2" type="ORF">G1H19_04950</name>
</gene>
<sequence length="243" mass="24277">MSPSFPRRARATARPRRRGGMALAAAALMTFAAVAFAAPASAAPPAPAPAPACPTAGGIPFSSTLSNGSFQIGRLATVSGASATACGVVTGSDFAALTSVVKKENVFFAPTTTKVTFLGLPTTVTPLGDLTGPASLVNGVTNVTLRGKVQVTTTILGSKCSFPLDLSLTTGTSGKLTGTPLVGGGTDGLLRGKVVANDFSVPKFQPSWACNVLLTSSSNLLLGLPLAPGASSISFDIALKLDV</sequence>
<protein>
    <submittedName>
        <fullName evidence="2">Uncharacterized protein</fullName>
    </submittedName>
</protein>
<dbReference type="Proteomes" id="UP000470470">
    <property type="component" value="Unassembled WGS sequence"/>
</dbReference>
<comment type="caution">
    <text evidence="2">The sequence shown here is derived from an EMBL/GenBank/DDBJ whole genome shotgun (WGS) entry which is preliminary data.</text>
</comment>
<evidence type="ECO:0000256" key="1">
    <source>
        <dbReference type="SAM" id="SignalP"/>
    </source>
</evidence>
<keyword evidence="3" id="KW-1185">Reference proteome</keyword>
<name>A0A7K3WA71_9ACTN</name>
<dbReference type="AlphaFoldDB" id="A0A7K3WA71"/>
<reference evidence="2 3" key="1">
    <citation type="submission" date="2020-02" db="EMBL/GenBank/DDBJ databases">
        <title>The whole genome sequence of CPCC 205119.</title>
        <authorList>
            <person name="Jiang Z."/>
        </authorList>
    </citation>
    <scope>NUCLEOTIDE SEQUENCE [LARGE SCALE GENOMIC DNA]</scope>
    <source>
        <strain evidence="2 3">CPCC 205119</strain>
    </source>
</reference>
<dbReference type="InterPro" id="IPR006311">
    <property type="entry name" value="TAT_signal"/>
</dbReference>
<organism evidence="2 3">
    <name type="scientific">Goekera deserti</name>
    <dbReference type="NCBI Taxonomy" id="2497753"/>
    <lineage>
        <taxon>Bacteria</taxon>
        <taxon>Bacillati</taxon>
        <taxon>Actinomycetota</taxon>
        <taxon>Actinomycetes</taxon>
        <taxon>Geodermatophilales</taxon>
        <taxon>Geodermatophilaceae</taxon>
        <taxon>Goekera</taxon>
    </lineage>
</organism>
<feature type="signal peptide" evidence="1">
    <location>
        <begin position="1"/>
        <end position="37"/>
    </location>
</feature>